<accession>A0A949K3A9</accession>
<keyword evidence="4" id="KW-0949">S-adenosyl-L-methionine</keyword>
<dbReference type="GO" id="GO:0003677">
    <property type="term" value="F:DNA binding"/>
    <property type="evidence" value="ECO:0007669"/>
    <property type="project" value="InterPro"/>
</dbReference>
<dbReference type="GO" id="GO:0009307">
    <property type="term" value="P:DNA restriction-modification system"/>
    <property type="evidence" value="ECO:0007669"/>
    <property type="project" value="UniProtKB-KW"/>
</dbReference>
<evidence type="ECO:0000259" key="6">
    <source>
        <dbReference type="Pfam" id="PF07669"/>
    </source>
</evidence>
<evidence type="ECO:0000256" key="1">
    <source>
        <dbReference type="ARBA" id="ARBA00011900"/>
    </source>
</evidence>
<dbReference type="Proteomes" id="UP000712157">
    <property type="component" value="Unassembled WGS sequence"/>
</dbReference>
<keyword evidence="2 7" id="KW-0489">Methyltransferase</keyword>
<sequence length="761" mass="86937">MNSLAFHITSELLPLIRTIFSNKYSDIMSVKIVWHNLIFLTISKVNCLFLSEKHATNISDLVSLGIMPESIRQFEKDYATLLGTQIDDLANAIYQQKPNLSILRECILSVELCISQMEVNIKEGKTSRDTTGAYYTPYQLAESVVHKALSTKQSKSLLAQKGRTLRIADLSCGGGEFFWAAQQYLEKECCIDPEVSALFFWGMDVDPIALQITICRLLKTSNVADWKEIAGHFLLGNPLISSNTQESLDCKNELFALNRIYASKMGVNYSSIEELRFDIILGNPPWEKTRFEERKFFSCYEPQISKLAKKDDREQAVKELHYTWPELSKWVTEISGDYKVMCSKAYKHPFIKHAVSGELNTYVLFTELAYSLISETGVCSLIVKSTLVTAPAHKGLWSYFLREKALVTLYFFENKNKIFNIDSRERFAVITMSKIKQASFAFSAGMLAPSDICTCSEVIVNESDVVAINPFTKMLPNVSCTEDLKVLVEIHNRLPLFQEVYPECHFGRLIHLTAHAKQIDTVQKDGNIPIYEGKFIEQYDGRYSTFSGMSDSKKYAAKATATKNVEIDGIKPLPESRFFVERNLWDKYTAQYNEAYSLCWRSLTSPTNARTTIAMILPSCPTCQSIQMLQTDNMQDLLMMLALFNSLPFDYFVRLKMPGIDLTQSVIKQIPVPSKASYDQQLCFNKKTCTLKNHIFSCVYYLLKNEDRLEGLLKNIENEVYDLDADLTFIEVRKMLDTFFAKAYNLSEQTYSEIQSTFPKY</sequence>
<protein>
    <recommendedName>
        <fullName evidence="1">site-specific DNA-methyltransferase (adenine-specific)</fullName>
        <ecNumber evidence="1">2.1.1.72</ecNumber>
    </recommendedName>
</protein>
<dbReference type="SUPFAM" id="SSF53335">
    <property type="entry name" value="S-adenosyl-L-methionine-dependent methyltransferases"/>
    <property type="match status" value="1"/>
</dbReference>
<reference evidence="7" key="1">
    <citation type="submission" date="2021-06" db="EMBL/GenBank/DDBJ databases">
        <title>Description of novel taxa of the family Lachnospiraceae.</title>
        <authorList>
            <person name="Chaplin A.V."/>
            <person name="Sokolova S.R."/>
            <person name="Pikina A.P."/>
            <person name="Korzhanova M."/>
            <person name="Belova V."/>
            <person name="Korostin D."/>
            <person name="Efimov B.A."/>
        </authorList>
    </citation>
    <scope>NUCLEOTIDE SEQUENCE</scope>
    <source>
        <strain evidence="7">ASD5720</strain>
    </source>
</reference>
<dbReference type="InterPro" id="IPR050953">
    <property type="entry name" value="N4_N6_ade-DNA_methylase"/>
</dbReference>
<feature type="domain" description="Type II methyltransferase M.TaqI-like" evidence="6">
    <location>
        <begin position="352"/>
        <end position="419"/>
    </location>
</feature>
<evidence type="ECO:0000313" key="8">
    <source>
        <dbReference type="Proteomes" id="UP000712157"/>
    </source>
</evidence>
<dbReference type="GO" id="GO:0009007">
    <property type="term" value="F:site-specific DNA-methyltransferase (adenine-specific) activity"/>
    <property type="evidence" value="ECO:0007669"/>
    <property type="project" value="UniProtKB-EC"/>
</dbReference>
<keyword evidence="8" id="KW-1185">Reference proteome</keyword>
<dbReference type="Pfam" id="PF07669">
    <property type="entry name" value="Eco57I"/>
    <property type="match status" value="2"/>
</dbReference>
<organism evidence="7 8">
    <name type="scientific">Diplocloster agilis</name>
    <dbReference type="NCBI Taxonomy" id="2850323"/>
    <lineage>
        <taxon>Bacteria</taxon>
        <taxon>Bacillati</taxon>
        <taxon>Bacillota</taxon>
        <taxon>Clostridia</taxon>
        <taxon>Lachnospirales</taxon>
        <taxon>Lachnospiraceae</taxon>
        <taxon>Diplocloster</taxon>
    </lineage>
</organism>
<dbReference type="PANTHER" id="PTHR33841">
    <property type="entry name" value="DNA METHYLTRANSFERASE YEEA-RELATED"/>
    <property type="match status" value="1"/>
</dbReference>
<comment type="catalytic activity">
    <reaction evidence="5">
        <text>a 2'-deoxyadenosine in DNA + S-adenosyl-L-methionine = an N(6)-methyl-2'-deoxyadenosine in DNA + S-adenosyl-L-homocysteine + H(+)</text>
        <dbReference type="Rhea" id="RHEA:15197"/>
        <dbReference type="Rhea" id="RHEA-COMP:12418"/>
        <dbReference type="Rhea" id="RHEA-COMP:12419"/>
        <dbReference type="ChEBI" id="CHEBI:15378"/>
        <dbReference type="ChEBI" id="CHEBI:57856"/>
        <dbReference type="ChEBI" id="CHEBI:59789"/>
        <dbReference type="ChEBI" id="CHEBI:90615"/>
        <dbReference type="ChEBI" id="CHEBI:90616"/>
        <dbReference type="EC" id="2.1.1.72"/>
    </reaction>
</comment>
<dbReference type="GO" id="GO:0032259">
    <property type="term" value="P:methylation"/>
    <property type="evidence" value="ECO:0007669"/>
    <property type="project" value="UniProtKB-KW"/>
</dbReference>
<dbReference type="InterPro" id="IPR002052">
    <property type="entry name" value="DNA_methylase_N6_adenine_CS"/>
</dbReference>
<dbReference type="PRINTS" id="PR00507">
    <property type="entry name" value="N12N6MTFRASE"/>
</dbReference>
<evidence type="ECO:0000256" key="3">
    <source>
        <dbReference type="ARBA" id="ARBA00022679"/>
    </source>
</evidence>
<evidence type="ECO:0000256" key="2">
    <source>
        <dbReference type="ARBA" id="ARBA00022603"/>
    </source>
</evidence>
<dbReference type="InterPro" id="IPR029063">
    <property type="entry name" value="SAM-dependent_MTases_sf"/>
</dbReference>
<gene>
    <name evidence="7" type="ORF">KTH89_23320</name>
</gene>
<keyword evidence="3" id="KW-0808">Transferase</keyword>
<dbReference type="EC" id="2.1.1.72" evidence="1"/>
<feature type="domain" description="Type II methyltransferase M.TaqI-like" evidence="6">
    <location>
        <begin position="201"/>
        <end position="295"/>
    </location>
</feature>
<dbReference type="RefSeq" id="WP_238723293.1">
    <property type="nucleotide sequence ID" value="NZ_JAHQCW010000061.1"/>
</dbReference>
<dbReference type="Gene3D" id="3.40.50.150">
    <property type="entry name" value="Vaccinia Virus protein VP39"/>
    <property type="match status" value="1"/>
</dbReference>
<dbReference type="PROSITE" id="PS00092">
    <property type="entry name" value="N6_MTASE"/>
    <property type="match status" value="1"/>
</dbReference>
<dbReference type="EMBL" id="JAHQCW010000061">
    <property type="protein sequence ID" value="MBU9739469.1"/>
    <property type="molecule type" value="Genomic_DNA"/>
</dbReference>
<proteinExistence type="predicted"/>
<evidence type="ECO:0000256" key="4">
    <source>
        <dbReference type="ARBA" id="ARBA00022691"/>
    </source>
</evidence>
<name>A0A949K3A9_9FIRM</name>
<evidence type="ECO:0000313" key="7">
    <source>
        <dbReference type="EMBL" id="MBU9739469.1"/>
    </source>
</evidence>
<comment type="caution">
    <text evidence="7">The sequence shown here is derived from an EMBL/GenBank/DDBJ whole genome shotgun (WGS) entry which is preliminary data.</text>
</comment>
<dbReference type="InterPro" id="IPR011639">
    <property type="entry name" value="MethylTrfase_TaqI-like_dom"/>
</dbReference>
<evidence type="ECO:0000256" key="5">
    <source>
        <dbReference type="ARBA" id="ARBA00047942"/>
    </source>
</evidence>
<dbReference type="PANTHER" id="PTHR33841:SF1">
    <property type="entry name" value="DNA METHYLTRANSFERASE A"/>
    <property type="match status" value="1"/>
</dbReference>
<dbReference type="GO" id="GO:0008170">
    <property type="term" value="F:N-methyltransferase activity"/>
    <property type="evidence" value="ECO:0007669"/>
    <property type="project" value="InterPro"/>
</dbReference>
<dbReference type="AlphaFoldDB" id="A0A949K3A9"/>